<name>A0A395M3H2_9BACT</name>
<reference evidence="3 4" key="1">
    <citation type="journal article" date="2011" name="ISME J.">
        <title>Community ecology of hot spring cyanobacterial mats: predominant populations and their functional potential.</title>
        <authorList>
            <person name="Klatt C.G."/>
            <person name="Wood J.M."/>
            <person name="Rusch D.B."/>
            <person name="Bateson M.M."/>
            <person name="Hamamura N."/>
            <person name="Heidelberg J.F."/>
            <person name="Grossman A.R."/>
            <person name="Bhaya D."/>
            <person name="Cohan F.M."/>
            <person name="Kuhl M."/>
            <person name="Bryant D.A."/>
            <person name="Ward D.M."/>
        </authorList>
    </citation>
    <scope>NUCLEOTIDE SEQUENCE [LARGE SCALE GENOMIC DNA]</scope>
    <source>
        <strain evidence="3">OS</strain>
    </source>
</reference>
<dbReference type="PANTHER" id="PTHR30383">
    <property type="entry name" value="THIOESTERASE 1/PROTEASE 1/LYSOPHOSPHOLIPASE L1"/>
    <property type="match status" value="1"/>
</dbReference>
<dbReference type="Pfam" id="PF13472">
    <property type="entry name" value="Lipase_GDSL_2"/>
    <property type="match status" value="1"/>
</dbReference>
<dbReference type="Proteomes" id="UP000266389">
    <property type="component" value="Unassembled WGS sequence"/>
</dbReference>
<dbReference type="EMBL" id="PHFL01000007">
    <property type="protein sequence ID" value="RFM25252.1"/>
    <property type="molecule type" value="Genomic_DNA"/>
</dbReference>
<dbReference type="InterPro" id="IPR051532">
    <property type="entry name" value="Ester_Hydrolysis_Enzymes"/>
</dbReference>
<sequence>MPKQLIRCLHCAKLCLFALSLLLPCAELYATDKLATLSPASPLKRKPSFKKDPSHKRYDFIRYGSNRLFFANQVSGLASFRRFFEKVDSLWHHATGKVRIVHFGGSHVQADVWTGQVRRRLREWKPDCEGERGFIFPQKLGRSNGSPNFRVDYTGHWRAHRHTKHTARVPVGVSGVAVSTTDSLAELEIILTGSGWLDYPYPQYLFKHVKVFHNAEDTTYIVRLADPSLRHQRFVDRTAGYTAFTFEEALSSVRFEFVKQHNLAGEFVLRGLLLEHDKPGFSYSAIGVNGATVRSYLGCTLLGKELAILNPDLIVFSIGVNDTRGKHFNAQKFEAEYEQLLQIVKSAVPHAAIIFITNSDNLTRRRAPNFNTLPARDVILRLAQRHNAAVWDLFEVMGGLRSFAYWQQAKLAKRDRVHFNHDGYLLLGNLFFDALINAYENYRNTESVFTKH</sequence>
<accession>A0A395M3H2</accession>
<dbReference type="InterPro" id="IPR013830">
    <property type="entry name" value="SGNH_hydro"/>
</dbReference>
<evidence type="ECO:0000313" key="4">
    <source>
        <dbReference type="Proteomes" id="UP000266389"/>
    </source>
</evidence>
<dbReference type="PANTHER" id="PTHR30383:SF29">
    <property type="entry name" value="SGNH HYDROLASE-TYPE ESTERASE DOMAIN-CONTAINING PROTEIN"/>
    <property type="match status" value="1"/>
</dbReference>
<dbReference type="AlphaFoldDB" id="A0A395M3H2"/>
<proteinExistence type="predicted"/>
<dbReference type="InterPro" id="IPR036514">
    <property type="entry name" value="SGNH_hydro_sf"/>
</dbReference>
<protein>
    <recommendedName>
        <fullName evidence="2">SGNH hydrolase-type esterase domain-containing protein</fullName>
    </recommendedName>
</protein>
<comment type="caution">
    <text evidence="3">The sequence shown here is derived from an EMBL/GenBank/DDBJ whole genome shotgun (WGS) entry which is preliminary data.</text>
</comment>
<dbReference type="Gene3D" id="3.40.50.1110">
    <property type="entry name" value="SGNH hydrolase"/>
    <property type="match status" value="1"/>
</dbReference>
<evidence type="ECO:0000313" key="3">
    <source>
        <dbReference type="EMBL" id="RFM25252.1"/>
    </source>
</evidence>
<feature type="chain" id="PRO_5017484531" description="SGNH hydrolase-type esterase domain-containing protein" evidence="1">
    <location>
        <begin position="31"/>
        <end position="452"/>
    </location>
</feature>
<evidence type="ECO:0000259" key="2">
    <source>
        <dbReference type="Pfam" id="PF13472"/>
    </source>
</evidence>
<gene>
    <name evidence="3" type="ORF">D0433_01100</name>
</gene>
<feature type="domain" description="SGNH hydrolase-type esterase" evidence="2">
    <location>
        <begin position="283"/>
        <end position="424"/>
    </location>
</feature>
<organism evidence="3 4">
    <name type="scientific">Candidatus Thermochlorobacter aerophilus</name>
    <dbReference type="NCBI Taxonomy" id="1868324"/>
    <lineage>
        <taxon>Bacteria</taxon>
        <taxon>Pseudomonadati</taxon>
        <taxon>Chlorobiota</taxon>
        <taxon>Chlorobiia</taxon>
        <taxon>Chlorobiales</taxon>
        <taxon>Candidatus Thermochlorobacteriaceae</taxon>
        <taxon>Candidatus Thermochlorobacter</taxon>
    </lineage>
</organism>
<keyword evidence="1" id="KW-0732">Signal</keyword>
<feature type="signal peptide" evidence="1">
    <location>
        <begin position="1"/>
        <end position="30"/>
    </location>
</feature>
<dbReference type="Gene3D" id="2.60.120.1360">
    <property type="match status" value="1"/>
</dbReference>
<evidence type="ECO:0000256" key="1">
    <source>
        <dbReference type="SAM" id="SignalP"/>
    </source>
</evidence>
<dbReference type="SUPFAM" id="SSF52266">
    <property type="entry name" value="SGNH hydrolase"/>
    <property type="match status" value="1"/>
</dbReference>
<dbReference type="GO" id="GO:0016788">
    <property type="term" value="F:hydrolase activity, acting on ester bonds"/>
    <property type="evidence" value="ECO:0007669"/>
    <property type="project" value="UniProtKB-ARBA"/>
</dbReference>